<dbReference type="SMART" id="SM00398">
    <property type="entry name" value="HMG"/>
    <property type="match status" value="2"/>
</dbReference>
<dbReference type="InterPro" id="IPR050342">
    <property type="entry name" value="HMGB"/>
</dbReference>
<evidence type="ECO:0000256" key="1">
    <source>
        <dbReference type="ARBA" id="ARBA00023125"/>
    </source>
</evidence>
<dbReference type="EMBL" id="CAIIXF020000009">
    <property type="protein sequence ID" value="CAH1793412.1"/>
    <property type="molecule type" value="Genomic_DNA"/>
</dbReference>
<feature type="non-terminal residue" evidence="3">
    <location>
        <position position="298"/>
    </location>
</feature>
<dbReference type="InterPro" id="IPR009071">
    <property type="entry name" value="HMG_box_dom"/>
</dbReference>
<dbReference type="Proteomes" id="UP000749559">
    <property type="component" value="Unassembled WGS sequence"/>
</dbReference>
<protein>
    <submittedName>
        <fullName evidence="3">Uncharacterized protein</fullName>
    </submittedName>
</protein>
<dbReference type="PROSITE" id="PS50118">
    <property type="entry name" value="HMG_BOX_2"/>
    <property type="match status" value="2"/>
</dbReference>
<proteinExistence type="predicted"/>
<accession>A0A8J1UNL7</accession>
<dbReference type="InterPro" id="IPR036910">
    <property type="entry name" value="HMG_box_dom_sf"/>
</dbReference>
<feature type="region of interest" description="Disordered" evidence="2">
    <location>
        <begin position="244"/>
        <end position="298"/>
    </location>
</feature>
<evidence type="ECO:0000313" key="4">
    <source>
        <dbReference type="Proteomes" id="UP000749559"/>
    </source>
</evidence>
<evidence type="ECO:0000256" key="2">
    <source>
        <dbReference type="SAM" id="MobiDB-lite"/>
    </source>
</evidence>
<name>A0A8J1UNL7_OWEFU</name>
<dbReference type="OrthoDB" id="6128020at2759"/>
<dbReference type="PANTHER" id="PTHR48112">
    <property type="entry name" value="HIGH MOBILITY GROUP PROTEIN DSP1"/>
    <property type="match status" value="1"/>
</dbReference>
<keyword evidence="1" id="KW-0238">DNA-binding</keyword>
<feature type="compositionally biased region" description="Basic residues" evidence="2">
    <location>
        <begin position="274"/>
        <end position="287"/>
    </location>
</feature>
<dbReference type="Pfam" id="PF00505">
    <property type="entry name" value="HMG_box"/>
    <property type="match status" value="1"/>
</dbReference>
<evidence type="ECO:0000313" key="3">
    <source>
        <dbReference type="EMBL" id="CAH1793412.1"/>
    </source>
</evidence>
<feature type="compositionally biased region" description="Basic residues" evidence="2">
    <location>
        <begin position="249"/>
        <end position="267"/>
    </location>
</feature>
<organism evidence="3 4">
    <name type="scientific">Owenia fusiformis</name>
    <name type="common">Polychaete worm</name>
    <dbReference type="NCBI Taxonomy" id="6347"/>
    <lineage>
        <taxon>Eukaryota</taxon>
        <taxon>Metazoa</taxon>
        <taxon>Spiralia</taxon>
        <taxon>Lophotrochozoa</taxon>
        <taxon>Annelida</taxon>
        <taxon>Polychaeta</taxon>
        <taxon>Sedentaria</taxon>
        <taxon>Canalipalpata</taxon>
        <taxon>Sabellida</taxon>
        <taxon>Oweniida</taxon>
        <taxon>Oweniidae</taxon>
        <taxon>Owenia</taxon>
    </lineage>
</organism>
<dbReference type="GO" id="GO:0005634">
    <property type="term" value="C:nucleus"/>
    <property type="evidence" value="ECO:0007669"/>
    <property type="project" value="UniProtKB-UniRule"/>
</dbReference>
<comment type="caution">
    <text evidence="3">The sequence shown here is derived from an EMBL/GenBank/DDBJ whole genome shotgun (WGS) entry which is preliminary data.</text>
</comment>
<dbReference type="AlphaFoldDB" id="A0A8J1UNL7"/>
<keyword evidence="4" id="KW-1185">Reference proteome</keyword>
<reference evidence="3" key="1">
    <citation type="submission" date="2022-03" db="EMBL/GenBank/DDBJ databases">
        <authorList>
            <person name="Martin C."/>
        </authorList>
    </citation>
    <scope>NUCLEOTIDE SEQUENCE</scope>
</reference>
<dbReference type="SUPFAM" id="SSF47095">
    <property type="entry name" value="HMG-box"/>
    <property type="match status" value="2"/>
</dbReference>
<dbReference type="GO" id="GO:0003677">
    <property type="term" value="F:DNA binding"/>
    <property type="evidence" value="ECO:0007669"/>
    <property type="project" value="UniProtKB-UniRule"/>
</dbReference>
<dbReference type="Gene3D" id="1.10.30.10">
    <property type="entry name" value="High mobility group box domain"/>
    <property type="match status" value="2"/>
</dbReference>
<sequence length="298" mass="34855">KKSLLFRNHIRSKSAKMLLYKVLSSLRCLQPKTTSGVRPIFAVQNVFQRLFSTDDLIVKPPKKPISGYLVFMQENLPKLRQDPTLPDMKSVARKTGEMWSQLSPEKKLEYNARQRGKLEQWLIDHRAYMDSLTDEQRENIENSKRTKRHRKKLCANRRKLVKMGMPKKPLNSFTYFFKQSELERGDAPVRMFMKGAAEVWLRTPEEDKQKFYAMAAADKKRYVEEMEVWEARMIEEGHPEVVRGYRTQQSKKKRQLAKAAARLKAKEKKQVPKSTKKKGAKSNKKSSKKDQLSDSDSD</sequence>
<gene>
    <name evidence="3" type="ORF">OFUS_LOCUS18266</name>
</gene>